<dbReference type="SUPFAM" id="SSF52794">
    <property type="entry name" value="PTS system IIB component-like"/>
    <property type="match status" value="1"/>
</dbReference>
<dbReference type="GO" id="GO:0006355">
    <property type="term" value="P:regulation of DNA-templated transcription"/>
    <property type="evidence" value="ECO:0007669"/>
    <property type="project" value="InterPro"/>
</dbReference>
<dbReference type="Gene3D" id="3.40.50.2300">
    <property type="match status" value="1"/>
</dbReference>
<dbReference type="GO" id="GO:0009401">
    <property type="term" value="P:phosphoenolpyruvate-dependent sugar phosphotransferase system"/>
    <property type="evidence" value="ECO:0007669"/>
    <property type="project" value="InterPro"/>
</dbReference>
<reference evidence="8 10" key="1">
    <citation type="submission" date="2017-05" db="EMBL/GenBank/DDBJ databases">
        <title>Comparative genomics and methylome analysis of the gut commensal Bifidobacterium breve.</title>
        <authorList>
            <person name="Bottacini F."/>
            <person name="Morrissey R."/>
            <person name="Roberts R.J."/>
            <person name="James K."/>
            <person name="van Breen J."/>
            <person name="Egan M."/>
            <person name="Lambert J."/>
            <person name="van Limpt K."/>
            <person name="Stanton C."/>
            <person name="Knol J."/>
            <person name="O' Connell Motherway M."/>
            <person name="van Sinderen D."/>
        </authorList>
    </citation>
    <scope>NUCLEOTIDE SEQUENCE [LARGE SCALE GENOMIC DNA]</scope>
    <source>
        <strain evidence="8 10">215W447a</strain>
    </source>
</reference>
<evidence type="ECO:0000313" key="9">
    <source>
        <dbReference type="EMBL" id="VWQ14170.1"/>
    </source>
</evidence>
<reference evidence="9 11" key="2">
    <citation type="submission" date="2019-10" db="EMBL/GenBank/DDBJ databases">
        <authorList>
            <consortium name="Melissa Lawson"/>
            <person name="O'neill I."/>
        </authorList>
    </citation>
    <scope>NUCLEOTIDE SEQUENCE [LARGE SCALE GENOMIC DNA]</scope>
    <source>
        <strain evidence="9">LH_24</strain>
    </source>
</reference>
<proteinExistence type="predicted"/>
<keyword evidence="2" id="KW-0677">Repeat</keyword>
<dbReference type="Pfam" id="PF08279">
    <property type="entry name" value="HTH_11"/>
    <property type="match status" value="1"/>
</dbReference>
<dbReference type="InterPro" id="IPR011608">
    <property type="entry name" value="PRD"/>
</dbReference>
<dbReference type="PROSITE" id="PS51099">
    <property type="entry name" value="PTS_EIIB_TYPE_2"/>
    <property type="match status" value="1"/>
</dbReference>
<protein>
    <submittedName>
        <fullName evidence="9">LicABCH operon regulator</fullName>
    </submittedName>
    <submittedName>
        <fullName evidence="8">Transcription antiterminator BglG family</fullName>
    </submittedName>
</protein>
<organism evidence="8 10">
    <name type="scientific">Bifidobacterium breve</name>
    <dbReference type="NCBI Taxonomy" id="1685"/>
    <lineage>
        <taxon>Bacteria</taxon>
        <taxon>Bacillati</taxon>
        <taxon>Actinomycetota</taxon>
        <taxon>Actinomycetes</taxon>
        <taxon>Bifidobacteriales</taxon>
        <taxon>Bifidobacteriaceae</taxon>
        <taxon>Bifidobacterium</taxon>
    </lineage>
</organism>
<name>A0A0L0LPZ2_BIFBR</name>
<feature type="domain" description="PRD" evidence="7">
    <location>
        <begin position="294"/>
        <end position="402"/>
    </location>
</feature>
<feature type="domain" description="PRD" evidence="7">
    <location>
        <begin position="180"/>
        <end position="290"/>
    </location>
</feature>
<evidence type="ECO:0000313" key="11">
    <source>
        <dbReference type="Proteomes" id="UP000494173"/>
    </source>
</evidence>
<evidence type="ECO:0000313" key="8">
    <source>
        <dbReference type="EMBL" id="AUE03719.1"/>
    </source>
</evidence>
<dbReference type="EMBL" id="CP021558">
    <property type="protein sequence ID" value="AUE03719.1"/>
    <property type="molecule type" value="Genomic_DNA"/>
</dbReference>
<dbReference type="GO" id="GO:0008982">
    <property type="term" value="F:protein-N(PI)-phosphohistidine-sugar phosphotransferase activity"/>
    <property type="evidence" value="ECO:0007669"/>
    <property type="project" value="InterPro"/>
</dbReference>
<keyword evidence="1" id="KW-0808">Transferase</keyword>
<dbReference type="Pfam" id="PF00874">
    <property type="entry name" value="PRD"/>
    <property type="match status" value="1"/>
</dbReference>
<dbReference type="InterPro" id="IPR036634">
    <property type="entry name" value="PRD_sf"/>
</dbReference>
<dbReference type="AlphaFoldDB" id="A0A0L0LPZ2"/>
<keyword evidence="4" id="KW-0010">Activator</keyword>
<feature type="domain" description="PTS EIIB type-2" evidence="6">
    <location>
        <begin position="403"/>
        <end position="495"/>
    </location>
</feature>
<evidence type="ECO:0000259" key="7">
    <source>
        <dbReference type="PROSITE" id="PS51372"/>
    </source>
</evidence>
<dbReference type="CDD" id="cd05568">
    <property type="entry name" value="PTS_IIB_bgl_like"/>
    <property type="match status" value="1"/>
</dbReference>
<dbReference type="PROSITE" id="PS51372">
    <property type="entry name" value="PRD_2"/>
    <property type="match status" value="2"/>
</dbReference>
<evidence type="ECO:0000313" key="10">
    <source>
        <dbReference type="Proteomes" id="UP000232491"/>
    </source>
</evidence>
<evidence type="ECO:0000256" key="3">
    <source>
        <dbReference type="ARBA" id="ARBA00023015"/>
    </source>
</evidence>
<evidence type="ECO:0000256" key="2">
    <source>
        <dbReference type="ARBA" id="ARBA00022737"/>
    </source>
</evidence>
<dbReference type="Gene3D" id="1.10.10.10">
    <property type="entry name" value="Winged helix-like DNA-binding domain superfamily/Winged helix DNA-binding domain"/>
    <property type="match status" value="1"/>
</dbReference>
<evidence type="ECO:0000256" key="4">
    <source>
        <dbReference type="ARBA" id="ARBA00023159"/>
    </source>
</evidence>
<dbReference type="InterPro" id="IPR036388">
    <property type="entry name" value="WH-like_DNA-bd_sf"/>
</dbReference>
<dbReference type="EMBL" id="CABWKB010000001">
    <property type="protein sequence ID" value="VWQ14170.1"/>
    <property type="molecule type" value="Genomic_DNA"/>
</dbReference>
<evidence type="ECO:0000259" key="6">
    <source>
        <dbReference type="PROSITE" id="PS51099"/>
    </source>
</evidence>
<dbReference type="InterPro" id="IPR013196">
    <property type="entry name" value="HTH_11"/>
</dbReference>
<dbReference type="Gene3D" id="1.10.1790.10">
    <property type="entry name" value="PRD domain"/>
    <property type="match status" value="2"/>
</dbReference>
<sequence length="497" mass="56243">MATGYNKSLLNYLLNRRDFVPGTELSAVLGVSTKTVSRIVKHVNEQSTNGMIIESQRGRGYRLNSSNYFAQRDLNAEAGKPGVLSSVERRDEIIKRLLITAPQQYRINDLWGKFYISESAIAVDVRTLRSMLAKFDLDLARSADVIWVSGTETDIRRAMASLLVTDDDIANGQFMHADHTVQQRDVAFVSHQLDLIEDLTHAQVPYPYSVNLFTHLYILIERFRGVGALIDEGEQGNADEALMEHHQEITQVCEKVIGNFDAYLGTALPRIEVYYLYQYLTSSRIDFAQLDPHEIPDDVRELTYELIDHVAEDPAFRTIDKQALFAHLSLHMKPLMNRLRNNIRVANNLLEQIKLEYPYLFSKVSDACRELECRHGLARIDDEELGFITVHFAQAVERAPMPLNLLLVCTTGLGTAQLLQAKIAKRFSGFNIVETVSSRNLAQTLAKYSDIDLVVSTVRLPDDVAAPTLVVSAMLTTEDQDRLEQEANRIRREAMGR</sequence>
<evidence type="ECO:0000256" key="5">
    <source>
        <dbReference type="ARBA" id="ARBA00023163"/>
    </source>
</evidence>
<dbReference type="InterPro" id="IPR036095">
    <property type="entry name" value="PTS_EIIB-like_sf"/>
</dbReference>
<dbReference type="SUPFAM" id="SSF63520">
    <property type="entry name" value="PTS-regulatory domain, PRD"/>
    <property type="match status" value="2"/>
</dbReference>
<keyword evidence="5" id="KW-0804">Transcription</keyword>
<gene>
    <name evidence="9" type="primary">licR</name>
    <name evidence="8" type="ORF">BB215W447A_1715</name>
    <name evidence="9" type="ORF">BIFLH24_00472</name>
</gene>
<dbReference type="InterPro" id="IPR013011">
    <property type="entry name" value="PTS_EIIB_2"/>
</dbReference>
<dbReference type="InterPro" id="IPR050661">
    <property type="entry name" value="BglG_antiterminators"/>
</dbReference>
<evidence type="ECO:0000256" key="1">
    <source>
        <dbReference type="ARBA" id="ARBA00022679"/>
    </source>
</evidence>
<dbReference type="Proteomes" id="UP000232491">
    <property type="component" value="Chromosome"/>
</dbReference>
<dbReference type="Proteomes" id="UP000494173">
    <property type="component" value="Unassembled WGS sequence"/>
</dbReference>
<accession>A0A0L0LPZ2</accession>
<dbReference type="RefSeq" id="WP_016462462.1">
    <property type="nucleotide sequence ID" value="NZ_BCXM01000027.1"/>
</dbReference>
<dbReference type="PANTHER" id="PTHR30185:SF18">
    <property type="entry name" value="TRANSCRIPTIONAL REGULATOR MTLR"/>
    <property type="match status" value="1"/>
</dbReference>
<dbReference type="PANTHER" id="PTHR30185">
    <property type="entry name" value="CRYPTIC BETA-GLUCOSIDE BGL OPERON ANTITERMINATOR"/>
    <property type="match status" value="1"/>
</dbReference>
<dbReference type="InterPro" id="IPR007737">
    <property type="entry name" value="Mga_HTH"/>
</dbReference>
<dbReference type="Pfam" id="PF05043">
    <property type="entry name" value="Mga"/>
    <property type="match status" value="1"/>
</dbReference>
<keyword evidence="3" id="KW-0805">Transcription regulation</keyword>